<accession>A0A6C0X4Z2</accession>
<keyword evidence="2" id="KW-0496">Mitochondrion</keyword>
<dbReference type="Gene3D" id="1.10.287.3510">
    <property type="match status" value="1"/>
</dbReference>
<evidence type="ECO:0000256" key="1">
    <source>
        <dbReference type="SAM" id="Phobius"/>
    </source>
</evidence>
<geneLocation type="mitochondrion" evidence="2"/>
<feature type="transmembrane region" description="Helical" evidence="1">
    <location>
        <begin position="29"/>
        <end position="48"/>
    </location>
</feature>
<keyword evidence="1" id="KW-0812">Transmembrane</keyword>
<name>A0A6C0X4Z2_9CRUS</name>
<sequence>MKLFSVFIVFCGVTKYVLSGKHLLISLLSLEMMVLGLYFSLSILGFFYGSDFKYLFYFITMSVCGGVLGLSLLVCCSCSAGNDYLSSYVLLN</sequence>
<dbReference type="EMBL" id="MN175623">
    <property type="protein sequence ID" value="QIC54442.1"/>
    <property type="molecule type" value="Genomic_DNA"/>
</dbReference>
<reference evidence="2" key="1">
    <citation type="submission" date="2019-07" db="EMBL/GenBank/DDBJ databases">
        <authorList>
            <person name="Benito J.B."/>
            <person name="Niemiller M.L."/>
        </authorList>
    </citation>
    <scope>NUCLEOTIDE SEQUENCE</scope>
</reference>
<protein>
    <submittedName>
        <fullName evidence="2">NADH dehydrogenase subunit 4L</fullName>
    </submittedName>
</protein>
<feature type="transmembrane region" description="Helical" evidence="1">
    <location>
        <begin position="55"/>
        <end position="74"/>
    </location>
</feature>
<evidence type="ECO:0000313" key="2">
    <source>
        <dbReference type="EMBL" id="QIC54442.1"/>
    </source>
</evidence>
<dbReference type="AlphaFoldDB" id="A0A6C0X4Z2"/>
<gene>
    <name evidence="2" type="primary">ND4L</name>
</gene>
<keyword evidence="1" id="KW-1133">Transmembrane helix</keyword>
<organism evidence="2">
    <name type="scientific">Crangonyx forbesi</name>
    <dbReference type="NCBI Taxonomy" id="111557"/>
    <lineage>
        <taxon>Eukaryota</taxon>
        <taxon>Metazoa</taxon>
        <taxon>Ecdysozoa</taxon>
        <taxon>Arthropoda</taxon>
        <taxon>Crustacea</taxon>
        <taxon>Multicrustacea</taxon>
        <taxon>Malacostraca</taxon>
        <taxon>Eumalacostraca</taxon>
        <taxon>Peracarida</taxon>
        <taxon>Amphipoda</taxon>
        <taxon>Senticaudata</taxon>
        <taxon>Gammarida</taxon>
        <taxon>Crangonyctidira</taxon>
        <taxon>Crangonyctoidea</taxon>
        <taxon>Crangonyctidae</taxon>
        <taxon>Crangonyx</taxon>
    </lineage>
</organism>
<keyword evidence="1" id="KW-0472">Membrane</keyword>
<proteinExistence type="predicted"/>